<accession>A0ACA9SC69</accession>
<feature type="non-terminal residue" evidence="1">
    <location>
        <position position="1"/>
    </location>
</feature>
<comment type="caution">
    <text evidence="1">The sequence shown here is derived from an EMBL/GenBank/DDBJ whole genome shotgun (WGS) entry which is preliminary data.</text>
</comment>
<evidence type="ECO:0000313" key="2">
    <source>
        <dbReference type="Proteomes" id="UP000789920"/>
    </source>
</evidence>
<reference evidence="1" key="1">
    <citation type="submission" date="2021-06" db="EMBL/GenBank/DDBJ databases">
        <authorList>
            <person name="Kallberg Y."/>
            <person name="Tangrot J."/>
            <person name="Rosling A."/>
        </authorList>
    </citation>
    <scope>NUCLEOTIDE SEQUENCE</scope>
    <source>
        <strain evidence="1">MA461A</strain>
    </source>
</reference>
<proteinExistence type="predicted"/>
<protein>
    <submittedName>
        <fullName evidence="1">24478_t:CDS:1</fullName>
    </submittedName>
</protein>
<feature type="non-terminal residue" evidence="1">
    <location>
        <position position="44"/>
    </location>
</feature>
<gene>
    <name evidence="1" type="ORF">RPERSI_LOCUS29342</name>
</gene>
<dbReference type="Proteomes" id="UP000789920">
    <property type="component" value="Unassembled WGS sequence"/>
</dbReference>
<name>A0ACA9SC69_9GLOM</name>
<dbReference type="EMBL" id="CAJVQC010110400">
    <property type="protein sequence ID" value="CAG8834877.1"/>
    <property type="molecule type" value="Genomic_DNA"/>
</dbReference>
<sequence>RVLQIERIIAQKFVETVELLTSVIFRQLQVLTAIMKILMNVLLQ</sequence>
<keyword evidence="2" id="KW-1185">Reference proteome</keyword>
<evidence type="ECO:0000313" key="1">
    <source>
        <dbReference type="EMBL" id="CAG8834877.1"/>
    </source>
</evidence>
<organism evidence="1 2">
    <name type="scientific">Racocetra persica</name>
    <dbReference type="NCBI Taxonomy" id="160502"/>
    <lineage>
        <taxon>Eukaryota</taxon>
        <taxon>Fungi</taxon>
        <taxon>Fungi incertae sedis</taxon>
        <taxon>Mucoromycota</taxon>
        <taxon>Glomeromycotina</taxon>
        <taxon>Glomeromycetes</taxon>
        <taxon>Diversisporales</taxon>
        <taxon>Gigasporaceae</taxon>
        <taxon>Racocetra</taxon>
    </lineage>
</organism>